<proteinExistence type="predicted"/>
<accession>A0A5A7P017</accession>
<reference evidence="2" key="1">
    <citation type="journal article" date="2019" name="Curr. Biol.">
        <title>Genome Sequence of Striga asiatica Provides Insight into the Evolution of Plant Parasitism.</title>
        <authorList>
            <person name="Yoshida S."/>
            <person name="Kim S."/>
            <person name="Wafula E.K."/>
            <person name="Tanskanen J."/>
            <person name="Kim Y.M."/>
            <person name="Honaas L."/>
            <person name="Yang Z."/>
            <person name="Spallek T."/>
            <person name="Conn C.E."/>
            <person name="Ichihashi Y."/>
            <person name="Cheong K."/>
            <person name="Cui S."/>
            <person name="Der J.P."/>
            <person name="Gundlach H."/>
            <person name="Jiao Y."/>
            <person name="Hori C."/>
            <person name="Ishida J.K."/>
            <person name="Kasahara H."/>
            <person name="Kiba T."/>
            <person name="Kim M.S."/>
            <person name="Koo N."/>
            <person name="Laohavisit A."/>
            <person name="Lee Y.H."/>
            <person name="Lumba S."/>
            <person name="McCourt P."/>
            <person name="Mortimer J.C."/>
            <person name="Mutuku J.M."/>
            <person name="Nomura T."/>
            <person name="Sasaki-Sekimoto Y."/>
            <person name="Seto Y."/>
            <person name="Wang Y."/>
            <person name="Wakatake T."/>
            <person name="Sakakibara H."/>
            <person name="Demura T."/>
            <person name="Yamaguchi S."/>
            <person name="Yoneyama K."/>
            <person name="Manabe R.I."/>
            <person name="Nelson D.C."/>
            <person name="Schulman A.H."/>
            <person name="Timko M.P."/>
            <person name="dePamphilis C.W."/>
            <person name="Choi D."/>
            <person name="Shirasu K."/>
        </authorList>
    </citation>
    <scope>NUCLEOTIDE SEQUENCE [LARGE SCALE GENOMIC DNA]</scope>
    <source>
        <strain evidence="2">cv. UVA1</strain>
    </source>
</reference>
<organism evidence="1 2">
    <name type="scientific">Striga asiatica</name>
    <name type="common">Asiatic witchweed</name>
    <name type="synonym">Buchnera asiatica</name>
    <dbReference type="NCBI Taxonomy" id="4170"/>
    <lineage>
        <taxon>Eukaryota</taxon>
        <taxon>Viridiplantae</taxon>
        <taxon>Streptophyta</taxon>
        <taxon>Embryophyta</taxon>
        <taxon>Tracheophyta</taxon>
        <taxon>Spermatophyta</taxon>
        <taxon>Magnoliopsida</taxon>
        <taxon>eudicotyledons</taxon>
        <taxon>Gunneridae</taxon>
        <taxon>Pentapetalae</taxon>
        <taxon>asterids</taxon>
        <taxon>lamiids</taxon>
        <taxon>Lamiales</taxon>
        <taxon>Orobanchaceae</taxon>
        <taxon>Buchnereae</taxon>
        <taxon>Striga</taxon>
    </lineage>
</organism>
<evidence type="ECO:0000313" key="2">
    <source>
        <dbReference type="Proteomes" id="UP000325081"/>
    </source>
</evidence>
<comment type="caution">
    <text evidence="1">The sequence shown here is derived from an EMBL/GenBank/DDBJ whole genome shotgun (WGS) entry which is preliminary data.</text>
</comment>
<evidence type="ECO:0000313" key="1">
    <source>
        <dbReference type="EMBL" id="GER26106.1"/>
    </source>
</evidence>
<dbReference type="AlphaFoldDB" id="A0A5A7P017"/>
<sequence>MYCAMGLEVAPDIAPNTFSAAKRFLGIHFSQFLAAPLPLGGFAEGANASGEGDMGRKFWCPMSSFGTAKLLLEIVGVVKGKKKSEQSAVHHDRFFFIAAAKRTENPLSAATFQIYQTPATFFRAINHLHAGERHVSHRPHPIHGEAQLGGGVGAAALPPRFLEERRRCQIRR</sequence>
<name>A0A5A7P017_STRAF</name>
<keyword evidence="2" id="KW-1185">Reference proteome</keyword>
<dbReference type="EMBL" id="BKCP01000780">
    <property type="protein sequence ID" value="GER26106.1"/>
    <property type="molecule type" value="Genomic_DNA"/>
</dbReference>
<protein>
    <submittedName>
        <fullName evidence="1">Zinc ion binding</fullName>
    </submittedName>
</protein>
<gene>
    <name evidence="1" type="ORF">STAS_01731</name>
</gene>
<dbReference type="Proteomes" id="UP000325081">
    <property type="component" value="Unassembled WGS sequence"/>
</dbReference>